<evidence type="ECO:0000256" key="6">
    <source>
        <dbReference type="ARBA" id="ARBA00022989"/>
    </source>
</evidence>
<feature type="transmembrane region" description="Helical" evidence="8">
    <location>
        <begin position="70"/>
        <end position="91"/>
    </location>
</feature>
<feature type="transmembrane region" description="Helical" evidence="8">
    <location>
        <begin position="169"/>
        <end position="188"/>
    </location>
</feature>
<accession>A0A212JY31</accession>
<feature type="transmembrane region" description="Helical" evidence="8">
    <location>
        <begin position="127"/>
        <end position="149"/>
    </location>
</feature>
<evidence type="ECO:0000313" key="9">
    <source>
        <dbReference type="EMBL" id="SBW04394.1"/>
    </source>
</evidence>
<reference evidence="9" key="1">
    <citation type="submission" date="2016-04" db="EMBL/GenBank/DDBJ databases">
        <authorList>
            <person name="Evans L.H."/>
            <person name="Alamgir A."/>
            <person name="Owens N."/>
            <person name="Weber N.D."/>
            <person name="Virtaneva K."/>
            <person name="Barbian K."/>
            <person name="Babar A."/>
            <person name="Rosenke K."/>
        </authorList>
    </citation>
    <scope>NUCLEOTIDE SEQUENCE</scope>
    <source>
        <strain evidence="9">92-2</strain>
    </source>
</reference>
<keyword evidence="7 8" id="KW-0472">Membrane</keyword>
<evidence type="ECO:0000256" key="2">
    <source>
        <dbReference type="ARBA" id="ARBA00010145"/>
    </source>
</evidence>
<evidence type="ECO:0000256" key="8">
    <source>
        <dbReference type="SAM" id="Phobius"/>
    </source>
</evidence>
<feature type="transmembrane region" description="Helical" evidence="8">
    <location>
        <begin position="36"/>
        <end position="58"/>
    </location>
</feature>
<feature type="transmembrane region" description="Helical" evidence="8">
    <location>
        <begin position="200"/>
        <end position="220"/>
    </location>
</feature>
<keyword evidence="4" id="KW-1003">Cell membrane</keyword>
<dbReference type="Gene3D" id="1.20.1530.20">
    <property type="match status" value="1"/>
</dbReference>
<keyword evidence="5 8" id="KW-0812">Transmembrane</keyword>
<feature type="transmembrane region" description="Helical" evidence="8">
    <location>
        <begin position="232"/>
        <end position="253"/>
    </location>
</feature>
<dbReference type="GO" id="GO:0005886">
    <property type="term" value="C:plasma membrane"/>
    <property type="evidence" value="ECO:0007669"/>
    <property type="project" value="UniProtKB-SubCell"/>
</dbReference>
<feature type="transmembrane region" description="Helical" evidence="8">
    <location>
        <begin position="292"/>
        <end position="310"/>
    </location>
</feature>
<dbReference type="PANTHER" id="PTHR36838:SF1">
    <property type="entry name" value="SLR1864 PROTEIN"/>
    <property type="match status" value="1"/>
</dbReference>
<organism evidence="9">
    <name type="scientific">uncultured Desulfovibrio sp</name>
    <dbReference type="NCBI Taxonomy" id="167968"/>
    <lineage>
        <taxon>Bacteria</taxon>
        <taxon>Pseudomonadati</taxon>
        <taxon>Thermodesulfobacteriota</taxon>
        <taxon>Desulfovibrionia</taxon>
        <taxon>Desulfovibrionales</taxon>
        <taxon>Desulfovibrionaceae</taxon>
        <taxon>Desulfovibrio</taxon>
        <taxon>environmental samples</taxon>
    </lineage>
</organism>
<evidence type="ECO:0000256" key="4">
    <source>
        <dbReference type="ARBA" id="ARBA00022475"/>
    </source>
</evidence>
<evidence type="ECO:0000256" key="1">
    <source>
        <dbReference type="ARBA" id="ARBA00004651"/>
    </source>
</evidence>
<keyword evidence="6 8" id="KW-1133">Transmembrane helix</keyword>
<protein>
    <recommendedName>
        <fullName evidence="10">Auxin Efflux Carrier</fullName>
    </recommendedName>
</protein>
<proteinExistence type="inferred from homology"/>
<dbReference type="Pfam" id="PF03547">
    <property type="entry name" value="Mem_trans"/>
    <property type="match status" value="1"/>
</dbReference>
<feature type="transmembrane region" description="Helical" evidence="8">
    <location>
        <begin position="98"/>
        <end position="121"/>
    </location>
</feature>
<dbReference type="RefSeq" id="WP_192112637.1">
    <property type="nucleotide sequence ID" value="NZ_CABUEN010000003.1"/>
</dbReference>
<comment type="similarity">
    <text evidence="2">Belongs to the auxin efflux carrier (TC 2.A.69) family.</text>
</comment>
<evidence type="ECO:0008006" key="10">
    <source>
        <dbReference type="Google" id="ProtNLM"/>
    </source>
</evidence>
<name>A0A212JY31_9BACT</name>
<evidence type="ECO:0000256" key="7">
    <source>
        <dbReference type="ARBA" id="ARBA00023136"/>
    </source>
</evidence>
<dbReference type="GO" id="GO:0055085">
    <property type="term" value="P:transmembrane transport"/>
    <property type="evidence" value="ECO:0007669"/>
    <property type="project" value="InterPro"/>
</dbReference>
<feature type="transmembrane region" description="Helical" evidence="8">
    <location>
        <begin position="6"/>
        <end position="24"/>
    </location>
</feature>
<evidence type="ECO:0000256" key="5">
    <source>
        <dbReference type="ARBA" id="ARBA00022692"/>
    </source>
</evidence>
<dbReference type="EMBL" id="FLUP01000001">
    <property type="protein sequence ID" value="SBW04394.1"/>
    <property type="molecule type" value="Genomic_DNA"/>
</dbReference>
<dbReference type="InterPro" id="IPR038770">
    <property type="entry name" value="Na+/solute_symporter_sf"/>
</dbReference>
<dbReference type="AlphaFoldDB" id="A0A212JY31"/>
<comment type="subcellular location">
    <subcellularLocation>
        <location evidence="1">Cell membrane</location>
        <topology evidence="1">Multi-pass membrane protein</topology>
    </subcellularLocation>
</comment>
<sequence length="311" mass="34102">MAFLHALGGVFGLMLLGFVGFMLAARNWFGAETRIVLPRLITQIALPPFLMYTIMHSFHRDDLIMLAKGALLPLGSVTLTFALAIALAKLARVKRQHFGLFCASVANSNTIFIGIPVNLALFGESSIPYVLLYYAASTVFFWTVGVYSITCDITENRGKIPLRTRVRQVFSPPFLGFITGLILTMLGVELPEFLQNVARSLGNLTTPLAMIFIGISIYDMGLRSIRIGKDMVLLALGRMMLGPLVMTGLLYFFPVPALMGKVFIIQASLPVMAQAAILSAHYHTDPEFGAQAVSLTTLLSMITIPLYMVIF</sequence>
<gene>
    <name evidence="9" type="ORF">KM92DES2_11919</name>
</gene>
<dbReference type="PANTHER" id="PTHR36838">
    <property type="entry name" value="AUXIN EFFLUX CARRIER FAMILY PROTEIN"/>
    <property type="match status" value="1"/>
</dbReference>
<evidence type="ECO:0000256" key="3">
    <source>
        <dbReference type="ARBA" id="ARBA00022448"/>
    </source>
</evidence>
<keyword evidence="3" id="KW-0813">Transport</keyword>
<dbReference type="InterPro" id="IPR004776">
    <property type="entry name" value="Mem_transp_PIN-like"/>
</dbReference>